<proteinExistence type="predicted"/>
<sequence length="168" mass="18620">MAKHPGPVLVDTNVILESYRIGAWRALSGGYSVETVEDCVTETQTGFQRRRTEELIEAAALRTSLAAVHDVSDRERAEVLLRASGINLDIGEHSLWAHALIRTDGWVLCGPDKASLRFGVRSGFRDRLFALEQLLDAVGYRPKQPLKTAYTSKWLAKTLSELVISEGI</sequence>
<name>A0A1H7QIN6_9RHOB</name>
<dbReference type="AlphaFoldDB" id="A0A1H7QIN6"/>
<protein>
    <recommendedName>
        <fullName evidence="3">PIN domain-containing protein</fullName>
    </recommendedName>
</protein>
<accession>A0A1H7QIN6</accession>
<keyword evidence="2" id="KW-1185">Reference proteome</keyword>
<dbReference type="RefSeq" id="WP_092763761.1">
    <property type="nucleotide sequence ID" value="NZ_FNZQ01000005.1"/>
</dbReference>
<evidence type="ECO:0000313" key="1">
    <source>
        <dbReference type="EMBL" id="SEL47812.1"/>
    </source>
</evidence>
<dbReference type="Proteomes" id="UP000199283">
    <property type="component" value="Unassembled WGS sequence"/>
</dbReference>
<reference evidence="1 2" key="1">
    <citation type="submission" date="2016-10" db="EMBL/GenBank/DDBJ databases">
        <authorList>
            <person name="de Groot N.N."/>
        </authorList>
    </citation>
    <scope>NUCLEOTIDE SEQUENCE [LARGE SCALE GENOMIC DNA]</scope>
    <source>
        <strain evidence="1 2">DSM 14858</strain>
    </source>
</reference>
<gene>
    <name evidence="1" type="ORF">SAMN04488526_2800</name>
</gene>
<dbReference type="EMBL" id="FNZQ01000005">
    <property type="protein sequence ID" value="SEL47812.1"/>
    <property type="molecule type" value="Genomic_DNA"/>
</dbReference>
<organism evidence="1 2">
    <name type="scientific">Jannaschia helgolandensis</name>
    <dbReference type="NCBI Taxonomy" id="188906"/>
    <lineage>
        <taxon>Bacteria</taxon>
        <taxon>Pseudomonadati</taxon>
        <taxon>Pseudomonadota</taxon>
        <taxon>Alphaproteobacteria</taxon>
        <taxon>Rhodobacterales</taxon>
        <taxon>Roseobacteraceae</taxon>
        <taxon>Jannaschia</taxon>
    </lineage>
</organism>
<evidence type="ECO:0008006" key="3">
    <source>
        <dbReference type="Google" id="ProtNLM"/>
    </source>
</evidence>
<dbReference type="OrthoDB" id="7836766at2"/>
<dbReference type="STRING" id="188906.SAMN04488526_2800"/>
<evidence type="ECO:0000313" key="2">
    <source>
        <dbReference type="Proteomes" id="UP000199283"/>
    </source>
</evidence>